<comment type="caution">
    <text evidence="2">The sequence shown here is derived from an EMBL/GenBank/DDBJ whole genome shotgun (WGS) entry which is preliminary data.</text>
</comment>
<protein>
    <submittedName>
        <fullName evidence="2">Glycosyltransferase</fullName>
        <ecNumber evidence="2">2.4.-.-</ecNumber>
    </submittedName>
</protein>
<evidence type="ECO:0000313" key="2">
    <source>
        <dbReference type="EMBL" id="MFC4599643.1"/>
    </source>
</evidence>
<accession>A0ABV9FCG1</accession>
<keyword evidence="2" id="KW-0808">Transferase</keyword>
<dbReference type="InterPro" id="IPR055259">
    <property type="entry name" value="YkvP/CgeB_Glyco_trans-like"/>
</dbReference>
<proteinExistence type="predicted"/>
<sequence>MSSRELHPFNGQIILFKGQSQYDVVRGFIDELKLGLEELGHRAVIIDFTEPSFVQQLQQALSQPVFFALGMNGIGIELKSGNQSLYDAGGFPFFAYLVDHPLYNMERLNASVHHLIVSCVDESHTQYLAKFHPKKYTRAFIPHGASANDEAVKPLSEREYSVIWTGTLADPEGYRRKWTQYDPHLSQLLDETVERALSASNRTLVEILSDLLREKGIGENPLFLRKLAPLLLPLDGYVRSTRRMQLLDALRDVQVHLFGNGWDRLPSSLRANKVIHPSVNYEQMKQLLGNSQISLNVLPYFTQGGHERVFMSMLSGSVVVTDSNSYLDRAFTPGEHFVSYSLSDWKAIPEMVSELQDNPARMEQIAEAGRAAVESAHLWKHRAAQIVETAKFHYTFYPFE</sequence>
<dbReference type="RefSeq" id="WP_378097831.1">
    <property type="nucleotide sequence ID" value="NZ_JBHSEP010000011.1"/>
</dbReference>
<organism evidence="2 3">
    <name type="scientific">Cohnella hongkongensis</name>
    <dbReference type="NCBI Taxonomy" id="178337"/>
    <lineage>
        <taxon>Bacteria</taxon>
        <taxon>Bacillati</taxon>
        <taxon>Bacillota</taxon>
        <taxon>Bacilli</taxon>
        <taxon>Bacillales</taxon>
        <taxon>Paenibacillaceae</taxon>
        <taxon>Cohnella</taxon>
    </lineage>
</organism>
<dbReference type="EC" id="2.4.-.-" evidence="2"/>
<dbReference type="EMBL" id="JBHSEP010000011">
    <property type="protein sequence ID" value="MFC4599643.1"/>
    <property type="molecule type" value="Genomic_DNA"/>
</dbReference>
<evidence type="ECO:0000313" key="3">
    <source>
        <dbReference type="Proteomes" id="UP001596028"/>
    </source>
</evidence>
<dbReference type="Proteomes" id="UP001596028">
    <property type="component" value="Unassembled WGS sequence"/>
</dbReference>
<evidence type="ECO:0000259" key="1">
    <source>
        <dbReference type="Pfam" id="PF13524"/>
    </source>
</evidence>
<gene>
    <name evidence="2" type="ORF">ACFO3S_15430</name>
</gene>
<dbReference type="Pfam" id="PF13524">
    <property type="entry name" value="Glyco_trans_1_2"/>
    <property type="match status" value="1"/>
</dbReference>
<keyword evidence="3" id="KW-1185">Reference proteome</keyword>
<dbReference type="Gene3D" id="3.40.50.2000">
    <property type="entry name" value="Glycogen Phosphorylase B"/>
    <property type="match status" value="1"/>
</dbReference>
<reference evidence="3" key="1">
    <citation type="journal article" date="2019" name="Int. J. Syst. Evol. Microbiol.">
        <title>The Global Catalogue of Microorganisms (GCM) 10K type strain sequencing project: providing services to taxonomists for standard genome sequencing and annotation.</title>
        <authorList>
            <consortium name="The Broad Institute Genomics Platform"/>
            <consortium name="The Broad Institute Genome Sequencing Center for Infectious Disease"/>
            <person name="Wu L."/>
            <person name="Ma J."/>
        </authorList>
    </citation>
    <scope>NUCLEOTIDE SEQUENCE [LARGE SCALE GENOMIC DNA]</scope>
    <source>
        <strain evidence="3">CCUG 49571</strain>
    </source>
</reference>
<dbReference type="SUPFAM" id="SSF53756">
    <property type="entry name" value="UDP-Glycosyltransferase/glycogen phosphorylase"/>
    <property type="match status" value="1"/>
</dbReference>
<keyword evidence="2" id="KW-0328">Glycosyltransferase</keyword>
<name>A0ABV9FCG1_9BACL</name>
<dbReference type="GO" id="GO:0016757">
    <property type="term" value="F:glycosyltransferase activity"/>
    <property type="evidence" value="ECO:0007669"/>
    <property type="project" value="UniProtKB-KW"/>
</dbReference>
<feature type="domain" description="Spore protein YkvP/CgeB glycosyl transferase-like" evidence="1">
    <location>
        <begin position="244"/>
        <end position="387"/>
    </location>
</feature>